<feature type="region of interest" description="Disordered" evidence="1">
    <location>
        <begin position="64"/>
        <end position="93"/>
    </location>
</feature>
<sequence>MDFWESGQGEVIPGCDTSRFLGGHGKVTVHRQSGRLAGGQSLPVKVRAPSGHRLERRVKSGAVYPTSREPDVPGSLGQGADSVFDEQPSTSHGASARFECLEEELLDYDEDVEEQVMPASKGVVKETPHTVPKVVRGDHFGNRHQDMVVEVLWSGTGSRFPEDCHTGGVVGDNRLRMLELVQQSIALSKSKSYFQAWLEFRNSGAVKLVGGV</sequence>
<accession>A0AAV7TB09</accession>
<gene>
    <name evidence="2" type="ORF">NDU88_004920</name>
</gene>
<dbReference type="Proteomes" id="UP001066276">
    <property type="component" value="Chromosome 4_1"/>
</dbReference>
<evidence type="ECO:0000256" key="1">
    <source>
        <dbReference type="SAM" id="MobiDB-lite"/>
    </source>
</evidence>
<evidence type="ECO:0000313" key="3">
    <source>
        <dbReference type="Proteomes" id="UP001066276"/>
    </source>
</evidence>
<keyword evidence="3" id="KW-1185">Reference proteome</keyword>
<comment type="caution">
    <text evidence="2">The sequence shown here is derived from an EMBL/GenBank/DDBJ whole genome shotgun (WGS) entry which is preliminary data.</text>
</comment>
<dbReference type="EMBL" id="JANPWB010000007">
    <property type="protein sequence ID" value="KAJ1173078.1"/>
    <property type="molecule type" value="Genomic_DNA"/>
</dbReference>
<organism evidence="2 3">
    <name type="scientific">Pleurodeles waltl</name>
    <name type="common">Iberian ribbed newt</name>
    <dbReference type="NCBI Taxonomy" id="8319"/>
    <lineage>
        <taxon>Eukaryota</taxon>
        <taxon>Metazoa</taxon>
        <taxon>Chordata</taxon>
        <taxon>Craniata</taxon>
        <taxon>Vertebrata</taxon>
        <taxon>Euteleostomi</taxon>
        <taxon>Amphibia</taxon>
        <taxon>Batrachia</taxon>
        <taxon>Caudata</taxon>
        <taxon>Salamandroidea</taxon>
        <taxon>Salamandridae</taxon>
        <taxon>Pleurodelinae</taxon>
        <taxon>Pleurodeles</taxon>
    </lineage>
</organism>
<reference evidence="2" key="1">
    <citation type="journal article" date="2022" name="bioRxiv">
        <title>Sequencing and chromosome-scale assembly of the giantPleurodeles waltlgenome.</title>
        <authorList>
            <person name="Brown T."/>
            <person name="Elewa A."/>
            <person name="Iarovenko S."/>
            <person name="Subramanian E."/>
            <person name="Araus A.J."/>
            <person name="Petzold A."/>
            <person name="Susuki M."/>
            <person name="Suzuki K.-i.T."/>
            <person name="Hayashi T."/>
            <person name="Toyoda A."/>
            <person name="Oliveira C."/>
            <person name="Osipova E."/>
            <person name="Leigh N.D."/>
            <person name="Simon A."/>
            <person name="Yun M.H."/>
        </authorList>
    </citation>
    <scope>NUCLEOTIDE SEQUENCE</scope>
    <source>
        <strain evidence="2">20211129_DDA</strain>
        <tissue evidence="2">Liver</tissue>
    </source>
</reference>
<protein>
    <submittedName>
        <fullName evidence="2">Uncharacterized protein</fullName>
    </submittedName>
</protein>
<proteinExistence type="predicted"/>
<name>A0AAV7TB09_PLEWA</name>
<dbReference type="AlphaFoldDB" id="A0AAV7TB09"/>
<evidence type="ECO:0000313" key="2">
    <source>
        <dbReference type="EMBL" id="KAJ1173078.1"/>
    </source>
</evidence>